<proteinExistence type="predicted"/>
<comment type="caution">
    <text evidence="2">The sequence shown here is derived from an EMBL/GenBank/DDBJ whole genome shotgun (WGS) entry which is preliminary data.</text>
</comment>
<dbReference type="InterPro" id="IPR011050">
    <property type="entry name" value="Pectin_lyase_fold/virulence"/>
</dbReference>
<dbReference type="InterPro" id="IPR039448">
    <property type="entry name" value="Beta_helix"/>
</dbReference>
<sequence length="1446" mass="163365">MPIARVKWIFTFILLTAGFLRSTIFFWDNFEEGSLLPWQIFTSGNASVSLEIDPPYSPSDPYCMRRQTHGAYSLRVRDEDTGGIALSVRLLPPLGDNDYLIEFYIDIPIGHVPLTWFWIYRPERNGLASDIQIALAPFDQSRIYVIVRDADGFHTLTKPLYSDTLIHPQNWYRFQVYRKRGEGIYLYIDGELMGTFTPLSQDPPGYIKIGTAEPQDNGEVLFDDFILRTPPDETHPRILFDRQFLEELRNRRFDHDPGTIGVSYAELWDTIISRANYYLHHDTLSFDTLNWAYPFDEMPPSWHGIFSQTYYPQFLQYLSLAYAVEGDTTYASRLKPVLLSSGNWLQWDAYINSPITLYGAIGVAHVAYNTALAYDLIYDYLDDFSRMSIENGLLVHGIQQLYLGIKDGVLGDRPVNWNMPLVCASGLGLSIPAIEGYQFFLQDEWTEAYNLVRDYLDDPIESFNREHGDSRENQFYSDYAMVHLSAYAEVLKRHSGIDIFPDLRNYGKWRVFSLLPGGYGFLPFGDATSEMDLDEMFLFSRVYGDPVYQWFLKENRNYTYDHNLGFGGDYIFYSGFLWMDKNLSVLDPESAGYPLGDIFPVVGWSVLRSGWDADDVIVGLVSRDNGYRHSHADNNSIAIGYRNRWIIGEIDNPYGFWETDYHNTLLIDDTLGQFFDYSSVSADLGRIISFIAEPEYGYTVARAESSYITEPGAQPLLSRFTREVVLLKDPRLVLLRDFVKSSSGPHTYSWLFHTYGQISALGNRLIFRDGDAGLFSQWISDRPLHSSLETTPIDTSFRYLNVKTAQPSDSAELLVLFYPEENGTEPYELTERENYWLVNSESYSLFLRRYSTYLDTGTVPLGPQHSGERKKLLLVGTNPLLDYLIYWEENPAGPIHTFKISSTEEGTAFYEFPAGISSDVGHFIAPELLTDSAATAYPNGPKFLKRGNSEYITYRAGDVVVLEKIGGNAETENTWIIGKGNYPCLFPYISGKVGVLWVENRIGGDELLYTVVDEDGPQNAILLYRSPDGETISPPAIRLRGGRSLSVAFSVRNETYSYWRLLYLVTDLQHPEQTTLEEVDNASQNSNISCSLTPVSLDFDDEGRPHIAYVKPFGSRANSVFYVTRNSNTWETPVSISPRGSRNPAITVRGDSVICVYEREGEIYSTVLIGEKWTDPERLSHDGYTALTPVISWPLVAWCGIREEKGNIFYRVWDRGWSEAGRLLESSLKPLYPFVATEAEGSSLRVKLLFTNSSGRKGTVTLADTLVPMPGPAVPRLTERDSVLSGRVRIEGDFIIPDGFTMKILSGAEIIADQNSSIIVRGKLIATGTPEKRIIFRNEDKDVNWKGIRVEGGQVFLENVLIDGATKGLDLTDASATIRKSTVKNSLTYGVRSSGSRIELSGCQIAASGIIGLYLEETSGRISRSRISGGQEVSVLLVNCDSLEFD</sequence>
<accession>A0A7C1BGK2</accession>
<feature type="domain" description="Right handed beta helix" evidence="1">
    <location>
        <begin position="1347"/>
        <end position="1444"/>
    </location>
</feature>
<organism evidence="2">
    <name type="scientific">candidate division WOR-3 bacterium</name>
    <dbReference type="NCBI Taxonomy" id="2052148"/>
    <lineage>
        <taxon>Bacteria</taxon>
        <taxon>Bacteria division WOR-3</taxon>
    </lineage>
</organism>
<dbReference type="Gene3D" id="2.70.98.70">
    <property type="match status" value="1"/>
</dbReference>
<name>A0A7C1BGK2_UNCW3</name>
<dbReference type="Proteomes" id="UP000885931">
    <property type="component" value="Unassembled WGS sequence"/>
</dbReference>
<dbReference type="Pfam" id="PF13229">
    <property type="entry name" value="Beta_helix"/>
    <property type="match status" value="1"/>
</dbReference>
<dbReference type="SUPFAM" id="SSF49899">
    <property type="entry name" value="Concanavalin A-like lectins/glucanases"/>
    <property type="match status" value="1"/>
</dbReference>
<feature type="non-terminal residue" evidence="2">
    <location>
        <position position="1446"/>
    </location>
</feature>
<dbReference type="EMBL" id="DRBW01000087">
    <property type="protein sequence ID" value="HDM90032.1"/>
    <property type="molecule type" value="Genomic_DNA"/>
</dbReference>
<dbReference type="Gene3D" id="2.60.120.200">
    <property type="match status" value="1"/>
</dbReference>
<reference evidence="2" key="1">
    <citation type="journal article" date="2020" name="mSystems">
        <title>Genome- and Community-Level Interaction Insights into Carbon Utilization and Element Cycling Functions of Hydrothermarchaeota in Hydrothermal Sediment.</title>
        <authorList>
            <person name="Zhou Z."/>
            <person name="Liu Y."/>
            <person name="Xu W."/>
            <person name="Pan J."/>
            <person name="Luo Z.H."/>
            <person name="Li M."/>
        </authorList>
    </citation>
    <scope>NUCLEOTIDE SEQUENCE [LARGE SCALE GENOMIC DNA]</scope>
    <source>
        <strain evidence="2">HyVt-237</strain>
    </source>
</reference>
<dbReference type="SUPFAM" id="SSF48230">
    <property type="entry name" value="Chondroitin AC/alginate lyase"/>
    <property type="match status" value="1"/>
</dbReference>
<dbReference type="InterPro" id="IPR013320">
    <property type="entry name" value="ConA-like_dom_sf"/>
</dbReference>
<gene>
    <name evidence="2" type="ORF">ENG67_02355</name>
</gene>
<dbReference type="Gene3D" id="1.50.10.100">
    <property type="entry name" value="Chondroitin AC/alginate lyase"/>
    <property type="match status" value="1"/>
</dbReference>
<dbReference type="SUPFAM" id="SSF51126">
    <property type="entry name" value="Pectin lyase-like"/>
    <property type="match status" value="1"/>
</dbReference>
<evidence type="ECO:0000313" key="2">
    <source>
        <dbReference type="EMBL" id="HDM90032.1"/>
    </source>
</evidence>
<dbReference type="InterPro" id="IPR008929">
    <property type="entry name" value="Chondroitin_lyas"/>
</dbReference>
<evidence type="ECO:0000259" key="1">
    <source>
        <dbReference type="Pfam" id="PF13229"/>
    </source>
</evidence>
<protein>
    <recommendedName>
        <fullName evidence="1">Right handed beta helix domain-containing protein</fullName>
    </recommendedName>
</protein>